<dbReference type="InterPro" id="IPR036188">
    <property type="entry name" value="FAD/NAD-bd_sf"/>
</dbReference>
<keyword evidence="4" id="KW-1185">Reference proteome</keyword>
<dbReference type="GO" id="GO:0050660">
    <property type="term" value="F:flavin adenine dinucleotide binding"/>
    <property type="evidence" value="ECO:0007669"/>
    <property type="project" value="TreeGrafter"/>
</dbReference>
<dbReference type="PANTHER" id="PTHR43539">
    <property type="entry name" value="FLAVIN-BINDING MONOOXYGENASE-LIKE PROTEIN (AFU_ORTHOLOGUE AFUA_4G09220)"/>
    <property type="match status" value="1"/>
</dbReference>
<sequence length="503" mass="55438">MRAASRLKELEARARREMEILGHNHDWVPDPSDGAYNVLIIGGGQAGLGAAFALQRHRIGKVKILDAAPADSIGCWSRYARMHTLRSPKNMKGIELDVPSLHTESWFRAKYGDEAWEHTTLVPRLDWHEYLEWYRTVTDADVDFETEVTEVLPPSEPGGAFTVRARRGGDGDGDGGSEGVEYRAQRVIFALGLDGGGGAFVPPLIRELPQKFWAHTEDMIDFSQFEGRRVLVVGGGASGFDNAGTALEAGAESVTLFQRSAQVATKNSLRWMEFPGMQERFFDLPDDKKWEFGLFNGGLPQPPTQASIWRAFAFDNFSLHEGTTIQSIEVISDGDAAGGTGGTEELLVTDNHGDVTVVDFIISATGYTVDLALRPELQEFVGDIQLWSDQYSPAAGHPMGKCPYLGDGFQFQPKAGAGADPAEYIPRLYHFSTGARASHGLAGNQLSGIYAGITRMSARIATDIMAENWDDFFEDFKAFEHVEVTNVGRHKEGDPWYPQQPRY</sequence>
<dbReference type="Gene3D" id="3.50.50.60">
    <property type="entry name" value="FAD/NAD(P)-binding domain"/>
    <property type="match status" value="1"/>
</dbReference>
<evidence type="ECO:0000256" key="1">
    <source>
        <dbReference type="ARBA" id="ARBA00023002"/>
    </source>
</evidence>
<evidence type="ECO:0000313" key="4">
    <source>
        <dbReference type="Proteomes" id="UP000285278"/>
    </source>
</evidence>
<dbReference type="OrthoDB" id="8671611at2"/>
<dbReference type="Proteomes" id="UP000285278">
    <property type="component" value="Unassembled WGS sequence"/>
</dbReference>
<evidence type="ECO:0008006" key="5">
    <source>
        <dbReference type="Google" id="ProtNLM"/>
    </source>
</evidence>
<evidence type="ECO:0000256" key="2">
    <source>
        <dbReference type="SAM" id="MobiDB-lite"/>
    </source>
</evidence>
<comment type="caution">
    <text evidence="3">The sequence shown here is derived from an EMBL/GenBank/DDBJ whole genome shotgun (WGS) entry which is preliminary data.</text>
</comment>
<dbReference type="SUPFAM" id="SSF51905">
    <property type="entry name" value="FAD/NAD(P)-binding domain"/>
    <property type="match status" value="2"/>
</dbReference>
<accession>A0A418Q9A5</accession>
<dbReference type="EMBL" id="QXJK01000002">
    <property type="protein sequence ID" value="RIX36315.1"/>
    <property type="molecule type" value="Genomic_DNA"/>
</dbReference>
<dbReference type="InterPro" id="IPR050982">
    <property type="entry name" value="Auxin_biosynth/cation_transpt"/>
</dbReference>
<dbReference type="PANTHER" id="PTHR43539:SF91">
    <property type="entry name" value="FAD-DEPENDENT URATE HYDROXYLASE"/>
    <property type="match status" value="1"/>
</dbReference>
<feature type="region of interest" description="Disordered" evidence="2">
    <location>
        <begin position="155"/>
        <end position="177"/>
    </location>
</feature>
<keyword evidence="1" id="KW-0560">Oxidoreductase</keyword>
<proteinExistence type="predicted"/>
<gene>
    <name evidence="3" type="ORF">D3M95_01790</name>
</gene>
<reference evidence="3 4" key="1">
    <citation type="submission" date="2018-09" db="EMBL/GenBank/DDBJ databases">
        <title>Optimization and identification of Corynebacterium falsenii FN1-14 from fish paste.</title>
        <authorList>
            <person name="Daroonpunt R."/>
            <person name="Tanasupawat S."/>
        </authorList>
    </citation>
    <scope>NUCLEOTIDE SEQUENCE [LARGE SCALE GENOMIC DNA]</scope>
    <source>
        <strain evidence="3 4">FN1-14</strain>
    </source>
</reference>
<organism evidence="3 4">
    <name type="scientific">Corynebacterium falsenii</name>
    <dbReference type="NCBI Taxonomy" id="108486"/>
    <lineage>
        <taxon>Bacteria</taxon>
        <taxon>Bacillati</taxon>
        <taxon>Actinomycetota</taxon>
        <taxon>Actinomycetes</taxon>
        <taxon>Mycobacteriales</taxon>
        <taxon>Corynebacteriaceae</taxon>
        <taxon>Corynebacterium</taxon>
    </lineage>
</organism>
<dbReference type="Pfam" id="PF13738">
    <property type="entry name" value="Pyr_redox_3"/>
    <property type="match status" value="1"/>
</dbReference>
<dbReference type="STRING" id="1451189.CFAL_00600"/>
<name>A0A418Q9A5_9CORY</name>
<dbReference type="PRINTS" id="PR00368">
    <property type="entry name" value="FADPNR"/>
</dbReference>
<dbReference type="AlphaFoldDB" id="A0A418Q9A5"/>
<protein>
    <recommendedName>
        <fullName evidence="5">NAD(P)/FAD-dependent oxidoreductase</fullName>
    </recommendedName>
</protein>
<dbReference type="GO" id="GO:0004497">
    <property type="term" value="F:monooxygenase activity"/>
    <property type="evidence" value="ECO:0007669"/>
    <property type="project" value="TreeGrafter"/>
</dbReference>
<dbReference type="PRINTS" id="PR00411">
    <property type="entry name" value="PNDRDTASEI"/>
</dbReference>
<evidence type="ECO:0000313" key="3">
    <source>
        <dbReference type="EMBL" id="RIX36315.1"/>
    </source>
</evidence>